<name>A0A0C9WS48_9AGAR</name>
<protein>
    <submittedName>
        <fullName evidence="1">Uncharacterized protein</fullName>
    </submittedName>
</protein>
<dbReference type="Proteomes" id="UP000054477">
    <property type="component" value="Unassembled WGS sequence"/>
</dbReference>
<dbReference type="EMBL" id="KN838605">
    <property type="protein sequence ID" value="KIK01535.1"/>
    <property type="molecule type" value="Genomic_DNA"/>
</dbReference>
<dbReference type="OrthoDB" id="3106898at2759"/>
<evidence type="ECO:0000313" key="1">
    <source>
        <dbReference type="EMBL" id="KIK01535.1"/>
    </source>
</evidence>
<feature type="non-terminal residue" evidence="1">
    <location>
        <position position="1"/>
    </location>
</feature>
<gene>
    <name evidence="1" type="ORF">K443DRAFT_98422</name>
</gene>
<reference evidence="1 2" key="1">
    <citation type="submission" date="2014-04" db="EMBL/GenBank/DDBJ databases">
        <authorList>
            <consortium name="DOE Joint Genome Institute"/>
            <person name="Kuo A."/>
            <person name="Kohler A."/>
            <person name="Nagy L.G."/>
            <person name="Floudas D."/>
            <person name="Copeland A."/>
            <person name="Barry K.W."/>
            <person name="Cichocki N."/>
            <person name="Veneault-Fourrey C."/>
            <person name="LaButti K."/>
            <person name="Lindquist E.A."/>
            <person name="Lipzen A."/>
            <person name="Lundell T."/>
            <person name="Morin E."/>
            <person name="Murat C."/>
            <person name="Sun H."/>
            <person name="Tunlid A."/>
            <person name="Henrissat B."/>
            <person name="Grigoriev I.V."/>
            <person name="Hibbett D.S."/>
            <person name="Martin F."/>
            <person name="Nordberg H.P."/>
            <person name="Cantor M.N."/>
            <person name="Hua S.X."/>
        </authorList>
    </citation>
    <scope>NUCLEOTIDE SEQUENCE [LARGE SCALE GENOMIC DNA]</scope>
    <source>
        <strain evidence="1 2">LaAM-08-1</strain>
    </source>
</reference>
<organism evidence="1 2">
    <name type="scientific">Laccaria amethystina LaAM-08-1</name>
    <dbReference type="NCBI Taxonomy" id="1095629"/>
    <lineage>
        <taxon>Eukaryota</taxon>
        <taxon>Fungi</taxon>
        <taxon>Dikarya</taxon>
        <taxon>Basidiomycota</taxon>
        <taxon>Agaricomycotina</taxon>
        <taxon>Agaricomycetes</taxon>
        <taxon>Agaricomycetidae</taxon>
        <taxon>Agaricales</taxon>
        <taxon>Agaricineae</taxon>
        <taxon>Hydnangiaceae</taxon>
        <taxon>Laccaria</taxon>
    </lineage>
</organism>
<proteinExistence type="predicted"/>
<keyword evidence="2" id="KW-1185">Reference proteome</keyword>
<dbReference type="AlphaFoldDB" id="A0A0C9WS48"/>
<accession>A0A0C9WS48</accession>
<sequence>FAVWSGLFSFWENEDRLRLRLRPLSTKKPDQTRLLNTRGHWLGDNVACLSSLLCVVVDVAFTCSGAKCMHMDTGIGWGLKRLRLWAKCWCIWSEDAVVGPNERVCHPLLGLPTTFGVARW</sequence>
<evidence type="ECO:0000313" key="2">
    <source>
        <dbReference type="Proteomes" id="UP000054477"/>
    </source>
</evidence>
<reference evidence="2" key="2">
    <citation type="submission" date="2015-01" db="EMBL/GenBank/DDBJ databases">
        <title>Evolutionary Origins and Diversification of the Mycorrhizal Mutualists.</title>
        <authorList>
            <consortium name="DOE Joint Genome Institute"/>
            <consortium name="Mycorrhizal Genomics Consortium"/>
            <person name="Kohler A."/>
            <person name="Kuo A."/>
            <person name="Nagy L.G."/>
            <person name="Floudas D."/>
            <person name="Copeland A."/>
            <person name="Barry K.W."/>
            <person name="Cichocki N."/>
            <person name="Veneault-Fourrey C."/>
            <person name="LaButti K."/>
            <person name="Lindquist E.A."/>
            <person name="Lipzen A."/>
            <person name="Lundell T."/>
            <person name="Morin E."/>
            <person name="Murat C."/>
            <person name="Riley R."/>
            <person name="Ohm R."/>
            <person name="Sun H."/>
            <person name="Tunlid A."/>
            <person name="Henrissat B."/>
            <person name="Grigoriev I.V."/>
            <person name="Hibbett D.S."/>
            <person name="Martin F."/>
        </authorList>
    </citation>
    <scope>NUCLEOTIDE SEQUENCE [LARGE SCALE GENOMIC DNA]</scope>
    <source>
        <strain evidence="2">LaAM-08-1</strain>
    </source>
</reference>
<dbReference type="HOGENOM" id="CLU_2055245_0_0_1"/>